<reference evidence="2 3" key="1">
    <citation type="submission" date="2023-09" db="EMBL/GenBank/DDBJ databases">
        <title>Microbacterium fusihabitans sp. nov., Microbacterium phycihabitans sp. nov., and Microbacterium cervinum sp. nov., isolated from dried seaweeds of beach.</title>
        <authorList>
            <person name="Lee S.D."/>
        </authorList>
    </citation>
    <scope>NUCLEOTIDE SEQUENCE [LARGE SCALE GENOMIC DNA]</scope>
    <source>
        <strain evidence="2 3">KSW2-21</strain>
    </source>
</reference>
<protein>
    <submittedName>
        <fullName evidence="2">Uncharacterized protein</fullName>
    </submittedName>
</protein>
<gene>
    <name evidence="2" type="ORF">RWH43_08575</name>
</gene>
<feature type="region of interest" description="Disordered" evidence="1">
    <location>
        <begin position="120"/>
        <end position="144"/>
    </location>
</feature>
<name>A0ABU3RVH1_9MICO</name>
<evidence type="ECO:0000313" key="3">
    <source>
        <dbReference type="Proteomes" id="UP001256673"/>
    </source>
</evidence>
<dbReference type="EMBL" id="JAWDIU010000002">
    <property type="protein sequence ID" value="MDU0326809.1"/>
    <property type="molecule type" value="Genomic_DNA"/>
</dbReference>
<evidence type="ECO:0000256" key="1">
    <source>
        <dbReference type="SAM" id="MobiDB-lite"/>
    </source>
</evidence>
<dbReference type="Proteomes" id="UP001256673">
    <property type="component" value="Unassembled WGS sequence"/>
</dbReference>
<keyword evidence="3" id="KW-1185">Reference proteome</keyword>
<comment type="caution">
    <text evidence="2">The sequence shown here is derived from an EMBL/GenBank/DDBJ whole genome shotgun (WGS) entry which is preliminary data.</text>
</comment>
<accession>A0ABU3RVH1</accession>
<organism evidence="2 3">
    <name type="scientific">Microbacterium algihabitans</name>
    <dbReference type="NCBI Taxonomy" id="3075992"/>
    <lineage>
        <taxon>Bacteria</taxon>
        <taxon>Bacillati</taxon>
        <taxon>Actinomycetota</taxon>
        <taxon>Actinomycetes</taxon>
        <taxon>Micrococcales</taxon>
        <taxon>Microbacteriaceae</taxon>
        <taxon>Microbacterium</taxon>
    </lineage>
</organism>
<evidence type="ECO:0000313" key="2">
    <source>
        <dbReference type="EMBL" id="MDU0326809.1"/>
    </source>
</evidence>
<proteinExistence type="predicted"/>
<sequence>MTDASIEESPPRRSRAQLEAWVREFEEQEHCIAGKITIPPQEDNGVDDTGLVILNLRNASPSIYMRPRGYDDPTWELTVTEQPTDLTLSVHDIASLAAELVIASNLCTFLQYKSLDWDRRSGQRRATEGGSRTNQATTRKPAVG</sequence>
<dbReference type="RefSeq" id="WP_316001224.1">
    <property type="nucleotide sequence ID" value="NZ_JAWDIU010000002.1"/>
</dbReference>